<evidence type="ECO:0000313" key="1">
    <source>
        <dbReference type="EMBL" id="OOO64396.1"/>
    </source>
</evidence>
<dbReference type="AlphaFoldDB" id="A0A1S9I247"/>
<dbReference type="Gene3D" id="1.20.140.160">
    <property type="match status" value="1"/>
</dbReference>
<dbReference type="InterPro" id="IPR013324">
    <property type="entry name" value="RNA_pol_sigma_r3/r4-like"/>
</dbReference>
<name>A0A1S9I247_9CLOT</name>
<comment type="caution">
    <text evidence="1">The sequence shown here is derived from an EMBL/GenBank/DDBJ whole genome shotgun (WGS) entry which is preliminary data.</text>
</comment>
<organism evidence="1 2">
    <name type="scientific">Clostridium tepidum</name>
    <dbReference type="NCBI Taxonomy" id="1962263"/>
    <lineage>
        <taxon>Bacteria</taxon>
        <taxon>Bacillati</taxon>
        <taxon>Bacillota</taxon>
        <taxon>Clostridia</taxon>
        <taxon>Eubacteriales</taxon>
        <taxon>Clostridiaceae</taxon>
        <taxon>Clostridium</taxon>
    </lineage>
</organism>
<reference evidence="1 2" key="1">
    <citation type="submission" date="2016-12" db="EMBL/GenBank/DDBJ databases">
        <title>Clostridium tepidum sp. nov., a close relative of Clostridium sporogenes and Clostridium botulinum Group I.</title>
        <authorList>
            <person name="Dobritsa A.P."/>
            <person name="Kutumbaka K.K."/>
            <person name="Werner K."/>
            <person name="Wiedmann M."/>
            <person name="Asmus A."/>
            <person name="Samadpour M."/>
        </authorList>
    </citation>
    <scope>NUCLEOTIDE SEQUENCE [LARGE SCALE GENOMIC DNA]</scope>
    <source>
        <strain evidence="1 2">IEH 97212</strain>
    </source>
</reference>
<dbReference type="SUPFAM" id="SSF88659">
    <property type="entry name" value="Sigma3 and sigma4 domains of RNA polymerase sigma factors"/>
    <property type="match status" value="1"/>
</dbReference>
<sequence length="137" mass="15986">MCAKTELLNYKNYLTEKKILLMELEYYKNDIDSIGTVNYSERVQTSGISDKTANNMFIKDKKLLEIERKINLIDFKINKIKTMLEVLSEDERTVINLLYFSESQLSTTSACMKVGMSRATFYRVKGKALKKLDRFLN</sequence>
<protein>
    <submittedName>
        <fullName evidence="1">Uncharacterized protein</fullName>
    </submittedName>
</protein>
<proteinExistence type="predicted"/>
<dbReference type="EMBL" id="MRAE01000030">
    <property type="protein sequence ID" value="OOO64396.1"/>
    <property type="molecule type" value="Genomic_DNA"/>
</dbReference>
<dbReference type="OrthoDB" id="3242975at2"/>
<dbReference type="RefSeq" id="WP_053818181.1">
    <property type="nucleotide sequence ID" value="NZ_MRAE01000030.1"/>
</dbReference>
<accession>A0A1S9I247</accession>
<dbReference type="InterPro" id="IPR010861">
    <property type="entry name" value="DUF1492"/>
</dbReference>
<dbReference type="Proteomes" id="UP000190256">
    <property type="component" value="Unassembled WGS sequence"/>
</dbReference>
<dbReference type="Pfam" id="PF07374">
    <property type="entry name" value="DUF1492"/>
    <property type="match status" value="1"/>
</dbReference>
<gene>
    <name evidence="1" type="ORF">BS638_10920</name>
</gene>
<evidence type="ECO:0000313" key="2">
    <source>
        <dbReference type="Proteomes" id="UP000190256"/>
    </source>
</evidence>